<dbReference type="Proteomes" id="UP000479000">
    <property type="component" value="Unassembled WGS sequence"/>
</dbReference>
<accession>A0A6H5GHP7</accession>
<gene>
    <name evidence="1" type="ORF">NTEN_LOCUS8205</name>
</gene>
<feature type="non-terminal residue" evidence="1">
    <location>
        <position position="108"/>
    </location>
</feature>
<protein>
    <submittedName>
        <fullName evidence="1">Uncharacterized protein</fullName>
    </submittedName>
</protein>
<keyword evidence="2" id="KW-1185">Reference proteome</keyword>
<dbReference type="EMBL" id="CADCXU010012123">
    <property type="protein sequence ID" value="CAB0002418.1"/>
    <property type="molecule type" value="Genomic_DNA"/>
</dbReference>
<dbReference type="AlphaFoldDB" id="A0A6H5GHP7"/>
<organism evidence="1 2">
    <name type="scientific">Nesidiocoris tenuis</name>
    <dbReference type="NCBI Taxonomy" id="355587"/>
    <lineage>
        <taxon>Eukaryota</taxon>
        <taxon>Metazoa</taxon>
        <taxon>Ecdysozoa</taxon>
        <taxon>Arthropoda</taxon>
        <taxon>Hexapoda</taxon>
        <taxon>Insecta</taxon>
        <taxon>Pterygota</taxon>
        <taxon>Neoptera</taxon>
        <taxon>Paraneoptera</taxon>
        <taxon>Hemiptera</taxon>
        <taxon>Heteroptera</taxon>
        <taxon>Panheteroptera</taxon>
        <taxon>Cimicomorpha</taxon>
        <taxon>Miridae</taxon>
        <taxon>Dicyphina</taxon>
        <taxon>Nesidiocoris</taxon>
    </lineage>
</organism>
<evidence type="ECO:0000313" key="2">
    <source>
        <dbReference type="Proteomes" id="UP000479000"/>
    </source>
</evidence>
<reference evidence="1 2" key="1">
    <citation type="submission" date="2020-02" db="EMBL/GenBank/DDBJ databases">
        <authorList>
            <person name="Ferguson B K."/>
        </authorList>
    </citation>
    <scope>NUCLEOTIDE SEQUENCE [LARGE SCALE GENOMIC DNA]</scope>
</reference>
<sequence>MDFFLAMTMYHVLFSDPVPQHHGGSMSCKQLGPRSPAAILDHVAPVIILLVVITDFGTIELALMTPKFIRTAEELRTRTRHSILSTGAMNKTAAFEMFNYAHIRIRHE</sequence>
<evidence type="ECO:0000313" key="1">
    <source>
        <dbReference type="EMBL" id="CAB0002418.1"/>
    </source>
</evidence>
<proteinExistence type="predicted"/>
<name>A0A6H5GHP7_9HEMI</name>